<sequence>MDGEELQHEQQQFEEEGQQFHEEETPGEEAFYGDMAQWNREEGAEDANQIQQEQIQTQELAAPLKEEQQLIEQWYATWQVMMREKEVEFAQQKEQMEQCVENFRAAESDRQSVETTVFDEMHGRHTALQKIDQLQRMGDDLLEDEVHLAEVAQNYEVRKKTAATHDRALRSKYQALVTSFEESRRSHDTEMDDLRQRLASSEARTKEREMENQNLMREVGEKRAQAVDADAALASSMEKIEALEAEIASLTEQIVDGGAEAERADQQLENLQLVLERRAGARDLELAKRDELKKGLEVFQANKSRVDVDHELAVKERNVEASSSAIVLHSLTSDTARKKERIQFLQIVIKEHETAKQEILTETNNLIEKLRNLKAELERKEAVEKTILAETSPLHVTLRALEGQRIASRAH</sequence>
<evidence type="ECO:0000313" key="3">
    <source>
        <dbReference type="EMBL" id="OWA50077.1"/>
    </source>
</evidence>
<evidence type="ECO:0000256" key="1">
    <source>
        <dbReference type="SAM" id="Coils"/>
    </source>
</evidence>
<evidence type="ECO:0000313" key="4">
    <source>
        <dbReference type="Proteomes" id="UP000192578"/>
    </source>
</evidence>
<feature type="coiled-coil region" evidence="1">
    <location>
        <begin position="184"/>
        <end position="260"/>
    </location>
</feature>
<evidence type="ECO:0000256" key="2">
    <source>
        <dbReference type="SAM" id="MobiDB-lite"/>
    </source>
</evidence>
<comment type="caution">
    <text evidence="3">The sequence shown here is derived from an EMBL/GenBank/DDBJ whole genome shotgun (WGS) entry which is preliminary data.</text>
</comment>
<gene>
    <name evidence="3" type="ORF">BV898_14603</name>
</gene>
<feature type="region of interest" description="Disordered" evidence="2">
    <location>
        <begin position="1"/>
        <end position="52"/>
    </location>
</feature>
<keyword evidence="4" id="KW-1185">Reference proteome</keyword>
<dbReference type="AlphaFoldDB" id="A0A9X6RJN4"/>
<dbReference type="Proteomes" id="UP000192578">
    <property type="component" value="Unassembled WGS sequence"/>
</dbReference>
<feature type="coiled-coil region" evidence="1">
    <location>
        <begin position="356"/>
        <end position="390"/>
    </location>
</feature>
<protein>
    <submittedName>
        <fullName evidence="3">Uncharacterized protein</fullName>
    </submittedName>
</protein>
<keyword evidence="1" id="KW-0175">Coiled coil</keyword>
<accession>A0A9X6RJN4</accession>
<name>A0A9X6RJN4_HYPEX</name>
<proteinExistence type="predicted"/>
<organism evidence="3 4">
    <name type="scientific">Hypsibius exemplaris</name>
    <name type="common">Freshwater tardigrade</name>
    <dbReference type="NCBI Taxonomy" id="2072580"/>
    <lineage>
        <taxon>Eukaryota</taxon>
        <taxon>Metazoa</taxon>
        <taxon>Ecdysozoa</taxon>
        <taxon>Tardigrada</taxon>
        <taxon>Eutardigrada</taxon>
        <taxon>Parachela</taxon>
        <taxon>Hypsibioidea</taxon>
        <taxon>Hypsibiidae</taxon>
        <taxon>Hypsibius</taxon>
    </lineage>
</organism>
<dbReference type="EMBL" id="MTYJ01000181">
    <property type="protein sequence ID" value="OWA50077.1"/>
    <property type="molecule type" value="Genomic_DNA"/>
</dbReference>
<reference evidence="4" key="1">
    <citation type="submission" date="2017-01" db="EMBL/GenBank/DDBJ databases">
        <title>Comparative genomics of anhydrobiosis in the tardigrade Hypsibius dujardini.</title>
        <authorList>
            <person name="Yoshida Y."/>
            <person name="Koutsovoulos G."/>
            <person name="Laetsch D."/>
            <person name="Stevens L."/>
            <person name="Kumar S."/>
            <person name="Horikawa D."/>
            <person name="Ishino K."/>
            <person name="Komine S."/>
            <person name="Tomita M."/>
            <person name="Blaxter M."/>
            <person name="Arakawa K."/>
        </authorList>
    </citation>
    <scope>NUCLEOTIDE SEQUENCE [LARGE SCALE GENOMIC DNA]</scope>
    <source>
        <strain evidence="4">Z151</strain>
    </source>
</reference>